<dbReference type="GO" id="GO:1902562">
    <property type="term" value="C:H4 histone acetyltransferase complex"/>
    <property type="evidence" value="ECO:0007669"/>
    <property type="project" value="UniProtKB-ARBA"/>
</dbReference>
<dbReference type="Gene3D" id="3.40.50.1010">
    <property type="entry name" value="5'-nuclease"/>
    <property type="match status" value="1"/>
</dbReference>
<feature type="region of interest" description="Disordered" evidence="2">
    <location>
        <begin position="218"/>
        <end position="248"/>
    </location>
</feature>
<evidence type="ECO:0000256" key="2">
    <source>
        <dbReference type="SAM" id="MobiDB-lite"/>
    </source>
</evidence>
<gene>
    <name evidence="4" type="ORF">QTP70_021793</name>
</gene>
<feature type="compositionally biased region" description="Basic and acidic residues" evidence="2">
    <location>
        <begin position="12"/>
        <end position="26"/>
    </location>
</feature>
<dbReference type="InterPro" id="IPR039436">
    <property type="entry name" value="Asteroid_dom"/>
</dbReference>
<sequence length="1693" mass="184677">MRTALGVSETANRAERRAARETRLPPENKTYPCPTGGSPCGHADKPTMYYYCNRTTMSASAGWPGAEGPQSCCGGGGAELVNGNGGGEISEARAIGEWESATCDSADVTRSASTHTREREDGAARGLSRCCRRSAAPGGGDDPGGISIDGADGGVRCPRCTGETRTAATQRGECEATARAFRSSEAAVNKRRGCSYRGASKRALFSGTSTAEEAALHCGGGGGGSGSEIHRGTGTGSSGEAPAGNGQNRDEAFKQKIRGDDVSKGAVGAGSVSSACETDCAGGVINGDRRGCRTAKGRVRLCRVRSFLVSAERFNSNGVPLAQLSDRGHCKPRVQQKAQCSVTPSTPGARADVSDSGAWSPAVNGGPCAGAAGEAAGPWLRQVEAAQVEARKRQVQLGERTDMLWRRLHAVQVEQVARHVTQQLGDLRRAAVAPNSPELCRLARSCSEALRTAGGALDSDHTASSSGGGSDSEEEEDEDEEEEERRGRHVSASRGKSVCVRREWQWTRERAWLGSRWVWLQAQVSELEYGIRALTELYTHLRQGKLRAVHSVPETPLRAPRPSPTPQDCRFRKRLTEDSAPSPPAPHSPTSSAARVRPLLRQCRHRLIRLEACPALGSKAVTLPCCCEPPAMCVLCGPPHPPAQEKTTWTRQSELDQHIHPVLSMPSGFPVAAHGVTPPLAGLQSHSAVRWMERRGQGQQKAGRVRRRLICPRPPSTLPPLFNASGGSTCRGQRGLVSPGLLPHHVTDLSHLHGVPAATDIPTQPTRRRRGESSFDIDNLVMPVGLAGLGARVQKLQYKEILTPSWRELDSIWGASEKHVGSAGQHGNRSDSPQQPSGGGPEHHGEVEDLSDAVFLKRHAIWESRERSRWGSWARRRHRGRSLSSSCGGGKSWRGSDQAACSPEPRQGKSSPCHPFCSAADEPFYQMEDEQQSVQSWERRSFPLLEEELRWLQDDEEAELEEDACAASGRSQSTDSGISALLRSSTFCTMGVYGLTRYVEGNRQFFTDLKLRNTHLVIDGCSLYFRLYFNTGLDQKRGGDYDAFSNVVHRFFAALSSCNVSPFVVLDGGMDETDKKFKTLRERAQSKIHEAYNLSRGCHGSVLPLLTREVFRQVLCELGVPLVQCISEADFEIASLAHQWRCPVLTSDSDFYIFDLCGGYLPMNFFEWENVCSKASEPYISARRFTVNRFCSHFNHMNKQLLPLFAVITGNDYTHAKTTETFFSRVELPTVPRRRGSQSNARIEGFLLWLSVFTSPMAALEEVLEILGGKQKGNLRKQITAGIQDYQLPSTSGVAQFFSSSQLQTYDLQKLPAALMSQPEWLLKQITSGRLPPLVLDILVLRRAILVAQVENSRLSSSHEASLKIRKTIYGLLLLRNVMQGTAGCGQRGRGRGGMKRGGMTDQAQSLSSPCVVEEYDRLELNLRRTTVEVQLSTQLPQLSLNTLDQVAISVRRRVLLGTLGVMEQVLQPVEPHLHLPVCVTYFWVHSSKPKPSPSFLQCVLLGLVYGEVCRRMSKFGDPMHACAAAATVCQRLDQLRIHPSQRSGVDLDVAHSLSQWQSCMWAGIYLNQLMCFPVPEPHCAWLFSGTLLHGLEAVLRRGQQCPESLLAAAPVALQLYSTLLGVIQGFVVHHQAAQHTAPFPAAGPSRRRGQGRRQRGAGGPGRQRGRRGGVAAAGDLNNRFGMLTCEDESDEE</sequence>
<feature type="compositionally biased region" description="Basic residues" evidence="2">
    <location>
        <begin position="1646"/>
        <end position="1656"/>
    </location>
</feature>
<feature type="region of interest" description="Disordered" evidence="2">
    <location>
        <begin position="1638"/>
        <end position="1676"/>
    </location>
</feature>
<dbReference type="EMBL" id="JAUCMX010000024">
    <property type="protein sequence ID" value="KAK3511778.1"/>
    <property type="molecule type" value="Genomic_DNA"/>
</dbReference>
<dbReference type="InterPro" id="IPR029332">
    <property type="entry name" value="PEHE_dom"/>
</dbReference>
<dbReference type="Pfam" id="PF12813">
    <property type="entry name" value="XPG_I_2"/>
    <property type="match status" value="1"/>
</dbReference>
<dbReference type="SMART" id="SM01300">
    <property type="entry name" value="PEHE"/>
    <property type="match status" value="1"/>
</dbReference>
<evidence type="ECO:0000313" key="4">
    <source>
        <dbReference type="EMBL" id="KAK3511778.1"/>
    </source>
</evidence>
<dbReference type="Pfam" id="PF15275">
    <property type="entry name" value="PEHE"/>
    <property type="match status" value="1"/>
</dbReference>
<feature type="region of interest" description="Disordered" evidence="2">
    <location>
        <begin position="105"/>
        <end position="124"/>
    </location>
</feature>
<dbReference type="Proteomes" id="UP001274896">
    <property type="component" value="Unassembled WGS sequence"/>
</dbReference>
<feature type="compositionally biased region" description="Polar residues" evidence="2">
    <location>
        <begin position="825"/>
        <end position="836"/>
    </location>
</feature>
<dbReference type="PROSITE" id="PS52052">
    <property type="entry name" value="PEHE"/>
    <property type="match status" value="1"/>
</dbReference>
<dbReference type="PANTHER" id="PTHR15665">
    <property type="entry name" value="ASTEROID PROTEIN"/>
    <property type="match status" value="1"/>
</dbReference>
<comment type="similarity">
    <text evidence="1">Belongs to the asteroid family.</text>
</comment>
<evidence type="ECO:0000259" key="3">
    <source>
        <dbReference type="PROSITE" id="PS52052"/>
    </source>
</evidence>
<feature type="domain" description="PEHE" evidence="3">
    <location>
        <begin position="800"/>
        <end position="937"/>
    </location>
</feature>
<dbReference type="CDD" id="cd18676">
    <property type="entry name" value="PIN_asteroid-like"/>
    <property type="match status" value="1"/>
</dbReference>
<dbReference type="SUPFAM" id="SSF88723">
    <property type="entry name" value="PIN domain-like"/>
    <property type="match status" value="1"/>
</dbReference>
<feature type="region of interest" description="Disordered" evidence="2">
    <location>
        <begin position="818"/>
        <end position="846"/>
    </location>
</feature>
<name>A0AAE0Q2G9_9TELE</name>
<feature type="region of interest" description="Disordered" evidence="2">
    <location>
        <begin position="1"/>
        <end position="31"/>
    </location>
</feature>
<protein>
    <recommendedName>
        <fullName evidence="3">PEHE domain-containing protein</fullName>
    </recommendedName>
</protein>
<evidence type="ECO:0000313" key="5">
    <source>
        <dbReference type="Proteomes" id="UP001274896"/>
    </source>
</evidence>
<keyword evidence="5" id="KW-1185">Reference proteome</keyword>
<evidence type="ECO:0000256" key="1">
    <source>
        <dbReference type="ARBA" id="ARBA00007398"/>
    </source>
</evidence>
<feature type="region of interest" description="Disordered" evidence="2">
    <location>
        <begin position="454"/>
        <end position="492"/>
    </location>
</feature>
<comment type="caution">
    <text evidence="4">The sequence shown here is derived from an EMBL/GenBank/DDBJ whole genome shotgun (WGS) entry which is preliminary data.</text>
</comment>
<feature type="region of interest" description="Disordered" evidence="2">
    <location>
        <begin position="754"/>
        <end position="774"/>
    </location>
</feature>
<dbReference type="InterPro" id="IPR029060">
    <property type="entry name" value="PIN-like_dom_sf"/>
</dbReference>
<dbReference type="PANTHER" id="PTHR15665:SF1">
    <property type="entry name" value="PROTEIN ASTEROID HOMOLOG 1"/>
    <property type="match status" value="1"/>
</dbReference>
<dbReference type="InterPro" id="IPR026832">
    <property type="entry name" value="Asteroid"/>
</dbReference>
<reference evidence="4" key="1">
    <citation type="submission" date="2023-06" db="EMBL/GenBank/DDBJ databases">
        <title>Male Hemibagrus guttatus genome.</title>
        <authorList>
            <person name="Bian C."/>
        </authorList>
    </citation>
    <scope>NUCLEOTIDE SEQUENCE</scope>
    <source>
        <strain evidence="4">Male_cb2023</strain>
        <tissue evidence="4">Muscle</tissue>
    </source>
</reference>
<feature type="region of interest" description="Disordered" evidence="2">
    <location>
        <begin position="880"/>
        <end position="913"/>
    </location>
</feature>
<feature type="compositionally biased region" description="Acidic residues" evidence="2">
    <location>
        <begin position="471"/>
        <end position="483"/>
    </location>
</feature>
<organism evidence="4 5">
    <name type="scientific">Hemibagrus guttatus</name>
    <dbReference type="NCBI Taxonomy" id="175788"/>
    <lineage>
        <taxon>Eukaryota</taxon>
        <taxon>Metazoa</taxon>
        <taxon>Chordata</taxon>
        <taxon>Craniata</taxon>
        <taxon>Vertebrata</taxon>
        <taxon>Euteleostomi</taxon>
        <taxon>Actinopterygii</taxon>
        <taxon>Neopterygii</taxon>
        <taxon>Teleostei</taxon>
        <taxon>Ostariophysi</taxon>
        <taxon>Siluriformes</taxon>
        <taxon>Bagridae</taxon>
        <taxon>Hemibagrus</taxon>
    </lineage>
</organism>
<accession>A0AAE0Q2G9</accession>
<proteinExistence type="inferred from homology"/>